<dbReference type="EMBL" id="BAAAHQ010000021">
    <property type="protein sequence ID" value="GAA0934090.1"/>
    <property type="molecule type" value="Genomic_DNA"/>
</dbReference>
<accession>A0ABN1PWK3</accession>
<proteinExistence type="predicted"/>
<gene>
    <name evidence="2" type="ORF">GCM10009560_40890</name>
</gene>
<feature type="region of interest" description="Disordered" evidence="1">
    <location>
        <begin position="106"/>
        <end position="135"/>
    </location>
</feature>
<reference evidence="2 3" key="1">
    <citation type="journal article" date="2019" name="Int. J. Syst. Evol. Microbiol.">
        <title>The Global Catalogue of Microorganisms (GCM) 10K type strain sequencing project: providing services to taxonomists for standard genome sequencing and annotation.</title>
        <authorList>
            <consortium name="The Broad Institute Genomics Platform"/>
            <consortium name="The Broad Institute Genome Sequencing Center for Infectious Disease"/>
            <person name="Wu L."/>
            <person name="Ma J."/>
        </authorList>
    </citation>
    <scope>NUCLEOTIDE SEQUENCE [LARGE SCALE GENOMIC DNA]</scope>
    <source>
        <strain evidence="2 3">JCM 11136</strain>
    </source>
</reference>
<evidence type="ECO:0000313" key="2">
    <source>
        <dbReference type="EMBL" id="GAA0934090.1"/>
    </source>
</evidence>
<feature type="region of interest" description="Disordered" evidence="1">
    <location>
        <begin position="41"/>
        <end position="85"/>
    </location>
</feature>
<evidence type="ECO:0000313" key="3">
    <source>
        <dbReference type="Proteomes" id="UP001501578"/>
    </source>
</evidence>
<protein>
    <submittedName>
        <fullName evidence="2">Uncharacterized protein</fullName>
    </submittedName>
</protein>
<evidence type="ECO:0000256" key="1">
    <source>
        <dbReference type="SAM" id="MobiDB-lite"/>
    </source>
</evidence>
<name>A0ABN1PWK3_9ACTN</name>
<dbReference type="Proteomes" id="UP001501578">
    <property type="component" value="Unassembled WGS sequence"/>
</dbReference>
<feature type="compositionally biased region" description="Polar residues" evidence="1">
    <location>
        <begin position="68"/>
        <end position="85"/>
    </location>
</feature>
<keyword evidence="3" id="KW-1185">Reference proteome</keyword>
<organism evidence="2 3">
    <name type="scientific">Nonomuraea longicatena</name>
    <dbReference type="NCBI Taxonomy" id="83682"/>
    <lineage>
        <taxon>Bacteria</taxon>
        <taxon>Bacillati</taxon>
        <taxon>Actinomycetota</taxon>
        <taxon>Actinomycetes</taxon>
        <taxon>Streptosporangiales</taxon>
        <taxon>Streptosporangiaceae</taxon>
        <taxon>Nonomuraea</taxon>
    </lineage>
</organism>
<comment type="caution">
    <text evidence="2">The sequence shown here is derived from an EMBL/GenBank/DDBJ whole genome shotgun (WGS) entry which is preliminary data.</text>
</comment>
<sequence length="161" mass="16873">MLVASGLRGIAIRPDRNEPIAHDTEPMRTTTMPMVLPLSPPVSDSPAIPARPTSTPATVSGLGRSRRANLNTTSHSGTEATSSAASPVEMYCWATASRPLPVLSSRTPMAAAPTSSRRVIRSAEGPERMSRKAPSSVAAVMKRMAPLSMGGMDSMATAMPM</sequence>